<dbReference type="InterPro" id="IPR036770">
    <property type="entry name" value="Ankyrin_rpt-contain_sf"/>
</dbReference>
<dbReference type="SUPFAM" id="SSF48403">
    <property type="entry name" value="Ankyrin repeat"/>
    <property type="match status" value="1"/>
</dbReference>
<feature type="compositionally biased region" description="Polar residues" evidence="1">
    <location>
        <begin position="375"/>
        <end position="395"/>
    </location>
</feature>
<feature type="compositionally biased region" description="Basic and acidic residues" evidence="1">
    <location>
        <begin position="354"/>
        <end position="369"/>
    </location>
</feature>
<dbReference type="Gene3D" id="1.25.40.20">
    <property type="entry name" value="Ankyrin repeat-containing domain"/>
    <property type="match status" value="1"/>
</dbReference>
<proteinExistence type="predicted"/>
<comment type="caution">
    <text evidence="2">The sequence shown here is derived from an EMBL/GenBank/DDBJ whole genome shotgun (WGS) entry which is preliminary data.</text>
</comment>
<dbReference type="EMBL" id="JAWHQM010000015">
    <property type="protein sequence ID" value="KAK5630200.1"/>
    <property type="molecule type" value="Genomic_DNA"/>
</dbReference>
<evidence type="ECO:0000313" key="2">
    <source>
        <dbReference type="EMBL" id="KAK5630200.1"/>
    </source>
</evidence>
<organism evidence="2 3">
    <name type="scientific">Xylaria bambusicola</name>
    <dbReference type="NCBI Taxonomy" id="326684"/>
    <lineage>
        <taxon>Eukaryota</taxon>
        <taxon>Fungi</taxon>
        <taxon>Dikarya</taxon>
        <taxon>Ascomycota</taxon>
        <taxon>Pezizomycotina</taxon>
        <taxon>Sordariomycetes</taxon>
        <taxon>Xylariomycetidae</taxon>
        <taxon>Xylariales</taxon>
        <taxon>Xylariaceae</taxon>
        <taxon>Xylaria</taxon>
    </lineage>
</organism>
<dbReference type="AlphaFoldDB" id="A0AAN7YY63"/>
<feature type="compositionally biased region" description="Polar residues" evidence="1">
    <location>
        <begin position="299"/>
        <end position="309"/>
    </location>
</feature>
<reference evidence="2 3" key="1">
    <citation type="submission" date="2023-10" db="EMBL/GenBank/DDBJ databases">
        <title>Draft genome sequence of Xylaria bambusicola isolate GMP-LS, the root and basal stem rot pathogen of sugarcane in Indonesia.</title>
        <authorList>
            <person name="Selvaraj P."/>
            <person name="Muralishankar V."/>
            <person name="Muruganantham S."/>
            <person name="Sp S."/>
            <person name="Haryani S."/>
            <person name="Lau K.J.X."/>
            <person name="Naqvi N.I."/>
        </authorList>
    </citation>
    <scope>NUCLEOTIDE SEQUENCE [LARGE SCALE GENOMIC DNA]</scope>
    <source>
        <strain evidence="2">GMP-LS</strain>
    </source>
</reference>
<feature type="compositionally biased region" description="Basic and acidic residues" evidence="1">
    <location>
        <begin position="396"/>
        <end position="444"/>
    </location>
</feature>
<name>A0AAN7YY63_9PEZI</name>
<feature type="region of interest" description="Disordered" evidence="1">
    <location>
        <begin position="291"/>
        <end position="444"/>
    </location>
</feature>
<protein>
    <submittedName>
        <fullName evidence="2">Uncharacterized protein</fullName>
    </submittedName>
</protein>
<feature type="compositionally biased region" description="Basic and acidic residues" evidence="1">
    <location>
        <begin position="312"/>
        <end position="333"/>
    </location>
</feature>
<accession>A0AAN7YY63</accession>
<sequence>MSGVVNMFLGGHEGTYGDRSNNHDLLVDDDDGTDEDLSDICQELLLKKELTEGRVKSFDDYGALPRYFQDWEESWKKTAGKDGNILHRLLLSCQKEDINRIRHLKDAVVFIVKSYPPLLWANQTKDNHDSPLWLAVKQKEAAMVTAFMQGLKEARQSRLPQLESLLRKPVDPEGRCMLQWAIDKNLEEDAIQAMLVHASDDGLSVQDINGRTPLHAALTYWDCTNDRVQTIQQMIARANNALCITDNLGRSIYAHHLWTQQQWLEGRRLIEEKGKQEEKIVLPEGQSVKDTSIIGPKSTLKTAIGQSPMGSDLKKPKDPQASKQQDDIAEAPKRILANQIDGVYSGNKDPGSYKVEKSSRPNQGSRRDAAPAPSPITTRTPTFDMQDQPNRSIPSRTERDELKKAEQETKARGRGQRGEEKKARAEERARKRKDEQERLKAREAEKRKPEILEANSQLVRLEIKLRCMRMLSPKETARILYGRNLKGEPLADRGEEVGYCTHDDLPFGYRPSDLL</sequence>
<evidence type="ECO:0000313" key="3">
    <source>
        <dbReference type="Proteomes" id="UP001305414"/>
    </source>
</evidence>
<gene>
    <name evidence="2" type="ORF">RRF57_005915</name>
</gene>
<evidence type="ECO:0000256" key="1">
    <source>
        <dbReference type="SAM" id="MobiDB-lite"/>
    </source>
</evidence>
<keyword evidence="3" id="KW-1185">Reference proteome</keyword>
<dbReference type="Proteomes" id="UP001305414">
    <property type="component" value="Unassembled WGS sequence"/>
</dbReference>